<dbReference type="GO" id="GO:0031956">
    <property type="term" value="F:medium-chain fatty acid-CoA ligase activity"/>
    <property type="evidence" value="ECO:0007669"/>
    <property type="project" value="TreeGrafter"/>
</dbReference>
<keyword evidence="6" id="KW-1185">Reference proteome</keyword>
<dbReference type="Gene3D" id="3.40.50.980">
    <property type="match status" value="2"/>
</dbReference>
<dbReference type="KEGG" id="aaut:ACETAC_01595"/>
<proteinExistence type="inferred from homology"/>
<dbReference type="InterPro" id="IPR020845">
    <property type="entry name" value="AMP-binding_CS"/>
</dbReference>
<feature type="domain" description="AMP-binding enzyme C-terminal" evidence="4">
    <location>
        <begin position="455"/>
        <end position="530"/>
    </location>
</feature>
<dbReference type="Pfam" id="PF13193">
    <property type="entry name" value="AMP-binding_C"/>
    <property type="match status" value="1"/>
</dbReference>
<evidence type="ECO:0000313" key="6">
    <source>
        <dbReference type="Proteomes" id="UP000671913"/>
    </source>
</evidence>
<feature type="domain" description="AMP-dependent synthetase/ligase" evidence="3">
    <location>
        <begin position="19"/>
        <end position="404"/>
    </location>
</feature>
<dbReference type="EMBL" id="CP060096">
    <property type="protein sequence ID" value="QSZ27628.1"/>
    <property type="molecule type" value="Genomic_DNA"/>
</dbReference>
<evidence type="ECO:0000256" key="2">
    <source>
        <dbReference type="ARBA" id="ARBA00022598"/>
    </source>
</evidence>
<evidence type="ECO:0000259" key="3">
    <source>
        <dbReference type="Pfam" id="PF00501"/>
    </source>
</evidence>
<dbReference type="Pfam" id="PF00501">
    <property type="entry name" value="AMP-binding"/>
    <property type="match status" value="1"/>
</dbReference>
<dbReference type="FunFam" id="3.40.50.12780:FF:000003">
    <property type="entry name" value="Long-chain-fatty-acid--CoA ligase FadD"/>
    <property type="match status" value="1"/>
</dbReference>
<sequence>MGVEYMIDMTIGHYLDYIASKYPEHEALVVSGKVKFSYKDLRNITNRFAKGLLKIGINKGDHVAIWATNIPEWIIALFATAKIGAPLVPMNTQYIEREVEYILKQSDAKAVILMDGFKDINYVETIYKLIPELKKNQDKKFHSDRLPYLKSVINIGRNIYPGMYNFEEIMGMGSVINDNELYKIQDSLNSQEVIDMQYTSGTTGFPKGVMLTHYGVLNNGDAIASRMKFTIKDKLCITVPLFHCFGYTLAVMACLSKASTMVLVDHFNPLVVMDVLDREKCTAVHGVPTMFISMLNHPDFEKYDFSNLRTGIMAGSVCPVNIMKAVVDKMNMREITSVYGLTEASPGITQTSVDDPLEDRVSTVGYVLPEIKMKVVNPDTGEEVPNGVYGEIMAKGYNIMKGYYKMEDETRKAIEADGWLHTGDLGMIDKKGYLRITGRLKDIIIRGGENISPSEIEEYLYHHPDVKDVQVVGVPDEKYGEEIMAYIIPKEGSMIKEDDILAFARQGLARFKVPRYIRIIDKFPTTASGKIQKYKLREIART</sequence>
<organism evidence="5 6">
    <name type="scientific">Aceticella autotrophica</name>
    <dbReference type="NCBI Taxonomy" id="2755338"/>
    <lineage>
        <taxon>Bacteria</taxon>
        <taxon>Bacillati</taxon>
        <taxon>Bacillota</taxon>
        <taxon>Clostridia</taxon>
        <taxon>Thermoanaerobacterales</taxon>
        <taxon>Thermoanaerobacteraceae</taxon>
        <taxon>Aceticella</taxon>
    </lineage>
</organism>
<evidence type="ECO:0000259" key="4">
    <source>
        <dbReference type="Pfam" id="PF13193"/>
    </source>
</evidence>
<dbReference type="PANTHER" id="PTHR43201:SF5">
    <property type="entry name" value="MEDIUM-CHAIN ACYL-COA LIGASE ACSF2, MITOCHONDRIAL"/>
    <property type="match status" value="1"/>
</dbReference>
<dbReference type="Gene3D" id="3.30.300.30">
    <property type="match status" value="1"/>
</dbReference>
<dbReference type="FunFam" id="3.30.300.30:FF:000008">
    <property type="entry name" value="2,3-dihydroxybenzoate-AMP ligase"/>
    <property type="match status" value="1"/>
</dbReference>
<gene>
    <name evidence="5" type="ORF">ACETAC_01595</name>
</gene>
<dbReference type="GO" id="GO:0006631">
    <property type="term" value="P:fatty acid metabolic process"/>
    <property type="evidence" value="ECO:0007669"/>
    <property type="project" value="TreeGrafter"/>
</dbReference>
<dbReference type="SUPFAM" id="SSF56801">
    <property type="entry name" value="Acetyl-CoA synthetase-like"/>
    <property type="match status" value="1"/>
</dbReference>
<dbReference type="PANTHER" id="PTHR43201">
    <property type="entry name" value="ACYL-COA SYNTHETASE"/>
    <property type="match status" value="1"/>
</dbReference>
<evidence type="ECO:0000313" key="5">
    <source>
        <dbReference type="EMBL" id="QSZ27628.1"/>
    </source>
</evidence>
<reference evidence="5" key="1">
    <citation type="submission" date="2020-08" db="EMBL/GenBank/DDBJ databases">
        <title>Genomic insights into the carbon and energy metabolism of the first obligate autotrophic acetogenic bacterium Aceticella autotrophica gen. nov., sp. nov.</title>
        <authorList>
            <person name="Toshchakov S.V."/>
            <person name="Elcheninov A.G."/>
            <person name="Kublanov I.V."/>
            <person name="Frolov E.N."/>
            <person name="Lebedinsky A.V."/>
        </authorList>
    </citation>
    <scope>NUCLEOTIDE SEQUENCE</scope>
    <source>
        <strain evidence="5">3443-3Ac</strain>
    </source>
</reference>
<dbReference type="InterPro" id="IPR000873">
    <property type="entry name" value="AMP-dep_synth/lig_dom"/>
</dbReference>
<keyword evidence="2" id="KW-0436">Ligase</keyword>
<comment type="similarity">
    <text evidence="1">Belongs to the ATP-dependent AMP-binding enzyme family.</text>
</comment>
<dbReference type="PROSITE" id="PS00455">
    <property type="entry name" value="AMP_BINDING"/>
    <property type="match status" value="1"/>
</dbReference>
<evidence type="ECO:0000256" key="1">
    <source>
        <dbReference type="ARBA" id="ARBA00006432"/>
    </source>
</evidence>
<accession>A0A975AWE2</accession>
<dbReference type="Gene3D" id="2.30.38.10">
    <property type="entry name" value="Luciferase, Domain 3"/>
    <property type="match status" value="1"/>
</dbReference>
<name>A0A975AWE2_9THEO</name>
<dbReference type="InterPro" id="IPR045851">
    <property type="entry name" value="AMP-bd_C_sf"/>
</dbReference>
<dbReference type="AlphaFoldDB" id="A0A975AWE2"/>
<dbReference type="Proteomes" id="UP000671913">
    <property type="component" value="Chromosome"/>
</dbReference>
<protein>
    <submittedName>
        <fullName evidence="5">AMP-binding protein</fullName>
    </submittedName>
</protein>
<dbReference type="InterPro" id="IPR025110">
    <property type="entry name" value="AMP-bd_C"/>
</dbReference>